<evidence type="ECO:0000256" key="1">
    <source>
        <dbReference type="ARBA" id="ARBA00000085"/>
    </source>
</evidence>
<comment type="catalytic activity">
    <reaction evidence="1">
        <text>ATP + protein L-histidine = ADP + protein N-phospho-L-histidine.</text>
        <dbReference type="EC" id="2.7.13.3"/>
    </reaction>
</comment>
<dbReference type="Proteomes" id="UP001229346">
    <property type="component" value="Unassembled WGS sequence"/>
</dbReference>
<dbReference type="CDD" id="cd16917">
    <property type="entry name" value="HATPase_UhpB-NarQ-NarX-like"/>
    <property type="match status" value="1"/>
</dbReference>
<dbReference type="Pfam" id="PF23540">
    <property type="entry name" value="DesK_N"/>
    <property type="match status" value="1"/>
</dbReference>
<feature type="domain" description="Histidine kinase" evidence="9">
    <location>
        <begin position="283"/>
        <end position="375"/>
    </location>
</feature>
<dbReference type="InterPro" id="IPR056374">
    <property type="entry name" value="DesK/YvfT_N"/>
</dbReference>
<protein>
    <recommendedName>
        <fullName evidence="2">histidine kinase</fullName>
        <ecNumber evidence="2">2.7.13.3</ecNumber>
    </recommendedName>
</protein>
<keyword evidence="5 10" id="KW-0418">Kinase</keyword>
<gene>
    <name evidence="10" type="ORF">J2T15_005275</name>
</gene>
<evidence type="ECO:0000256" key="2">
    <source>
        <dbReference type="ARBA" id="ARBA00012438"/>
    </source>
</evidence>
<dbReference type="Gene3D" id="1.20.5.1930">
    <property type="match status" value="1"/>
</dbReference>
<feature type="transmembrane region" description="Helical" evidence="8">
    <location>
        <begin position="102"/>
        <end position="123"/>
    </location>
</feature>
<evidence type="ECO:0000256" key="3">
    <source>
        <dbReference type="ARBA" id="ARBA00022679"/>
    </source>
</evidence>
<dbReference type="Pfam" id="PF02518">
    <property type="entry name" value="HATPase_c"/>
    <property type="match status" value="1"/>
</dbReference>
<feature type="transmembrane region" description="Helical" evidence="8">
    <location>
        <begin position="14"/>
        <end position="31"/>
    </location>
</feature>
<dbReference type="InterPro" id="IPR005467">
    <property type="entry name" value="His_kinase_dom"/>
</dbReference>
<name>A0ABT9U9X2_PAEHA</name>
<keyword evidence="8" id="KW-1133">Transmembrane helix</keyword>
<sequence>MQNWYQIFHKSTGLSPYVWVVLCILPFYFIFRSSTTYEIVYGILMIVLFFVCYVLSFVSKGWKLYFWTSMQIVISIAMTLLFSYVYFSIFLALFIGNVQNRIGFFTLYTVHLITTFITINYGFVSSNPLFVSQFPFVLICLIVVILLPVNTYNRVKQGRLQGQLEDANKRISDLITMQERQRIARDLHDTLGQKLSLIGLKSDLAGKLITKNPAKAQAEINDVRQTARTALKEVRELVTQMRGTRVEDEMFRVMQILKAAEIEFRLEGEVKLSDASLLIENVLSMCLKEAVTNVVKHSRASECLVAIEPRRGELVIRVQDNGVGIANPAGAMRGNGLQGMKERLEFVNGSLEIQSVDGEVEGAGTTLLMRVPIPIIQPAKEAEA</sequence>
<dbReference type="InterPro" id="IPR011712">
    <property type="entry name" value="Sig_transdc_His_kin_sub3_dim/P"/>
</dbReference>
<keyword evidence="8" id="KW-0812">Transmembrane</keyword>
<dbReference type="EMBL" id="JAUSSU010000012">
    <property type="protein sequence ID" value="MDQ0115808.1"/>
    <property type="molecule type" value="Genomic_DNA"/>
</dbReference>
<dbReference type="PROSITE" id="PS50109">
    <property type="entry name" value="HIS_KIN"/>
    <property type="match status" value="1"/>
</dbReference>
<evidence type="ECO:0000256" key="4">
    <source>
        <dbReference type="ARBA" id="ARBA00022741"/>
    </source>
</evidence>
<dbReference type="InterPro" id="IPR003594">
    <property type="entry name" value="HATPase_dom"/>
</dbReference>
<keyword evidence="3 10" id="KW-0808">Transferase</keyword>
<keyword evidence="6" id="KW-0067">ATP-binding</keyword>
<comment type="caution">
    <text evidence="10">The sequence shown here is derived from an EMBL/GenBank/DDBJ whole genome shotgun (WGS) entry which is preliminary data.</text>
</comment>
<dbReference type="Pfam" id="PF07730">
    <property type="entry name" value="HisKA_3"/>
    <property type="match status" value="1"/>
</dbReference>
<keyword evidence="4" id="KW-0547">Nucleotide-binding</keyword>
<keyword evidence="8" id="KW-0472">Membrane</keyword>
<reference evidence="10 11" key="1">
    <citation type="submission" date="2023-07" db="EMBL/GenBank/DDBJ databases">
        <title>Sorghum-associated microbial communities from plants grown in Nebraska, USA.</title>
        <authorList>
            <person name="Schachtman D."/>
        </authorList>
    </citation>
    <scope>NUCLEOTIDE SEQUENCE [LARGE SCALE GENOMIC DNA]</scope>
    <source>
        <strain evidence="10 11">CC482</strain>
    </source>
</reference>
<evidence type="ECO:0000259" key="9">
    <source>
        <dbReference type="PROSITE" id="PS50109"/>
    </source>
</evidence>
<dbReference type="EC" id="2.7.13.3" evidence="2"/>
<evidence type="ECO:0000313" key="11">
    <source>
        <dbReference type="Proteomes" id="UP001229346"/>
    </source>
</evidence>
<dbReference type="RefSeq" id="WP_307207767.1">
    <property type="nucleotide sequence ID" value="NZ_JAUSST010000009.1"/>
</dbReference>
<feature type="transmembrane region" description="Helical" evidence="8">
    <location>
        <begin position="129"/>
        <end position="149"/>
    </location>
</feature>
<dbReference type="SMART" id="SM00387">
    <property type="entry name" value="HATPase_c"/>
    <property type="match status" value="1"/>
</dbReference>
<proteinExistence type="predicted"/>
<evidence type="ECO:0000256" key="5">
    <source>
        <dbReference type="ARBA" id="ARBA00022777"/>
    </source>
</evidence>
<feature type="transmembrane region" description="Helical" evidence="8">
    <location>
        <begin position="38"/>
        <end position="58"/>
    </location>
</feature>
<dbReference type="InterPro" id="IPR050482">
    <property type="entry name" value="Sensor_HK_TwoCompSys"/>
</dbReference>
<evidence type="ECO:0000313" key="10">
    <source>
        <dbReference type="EMBL" id="MDQ0115808.1"/>
    </source>
</evidence>
<feature type="transmembrane region" description="Helical" evidence="8">
    <location>
        <begin position="64"/>
        <end position="95"/>
    </location>
</feature>
<dbReference type="GO" id="GO:0004673">
    <property type="term" value="F:protein histidine kinase activity"/>
    <property type="evidence" value="ECO:0007669"/>
    <property type="project" value="UniProtKB-EC"/>
</dbReference>
<keyword evidence="7" id="KW-0902">Two-component regulatory system</keyword>
<accession>A0ABT9U9X2</accession>
<dbReference type="Gene3D" id="3.30.565.10">
    <property type="entry name" value="Histidine kinase-like ATPase, C-terminal domain"/>
    <property type="match status" value="1"/>
</dbReference>
<evidence type="ECO:0000256" key="6">
    <source>
        <dbReference type="ARBA" id="ARBA00022840"/>
    </source>
</evidence>
<evidence type="ECO:0000256" key="8">
    <source>
        <dbReference type="SAM" id="Phobius"/>
    </source>
</evidence>
<organism evidence="10 11">
    <name type="scientific">Paenibacillus harenae</name>
    <dbReference type="NCBI Taxonomy" id="306543"/>
    <lineage>
        <taxon>Bacteria</taxon>
        <taxon>Bacillati</taxon>
        <taxon>Bacillota</taxon>
        <taxon>Bacilli</taxon>
        <taxon>Bacillales</taxon>
        <taxon>Paenibacillaceae</taxon>
        <taxon>Paenibacillus</taxon>
    </lineage>
</organism>
<dbReference type="PANTHER" id="PTHR24421">
    <property type="entry name" value="NITRATE/NITRITE SENSOR PROTEIN NARX-RELATED"/>
    <property type="match status" value="1"/>
</dbReference>
<dbReference type="PANTHER" id="PTHR24421:SF63">
    <property type="entry name" value="SENSOR HISTIDINE KINASE DESK"/>
    <property type="match status" value="1"/>
</dbReference>
<dbReference type="InterPro" id="IPR036890">
    <property type="entry name" value="HATPase_C_sf"/>
</dbReference>
<dbReference type="SUPFAM" id="SSF55874">
    <property type="entry name" value="ATPase domain of HSP90 chaperone/DNA topoisomerase II/histidine kinase"/>
    <property type="match status" value="1"/>
</dbReference>
<evidence type="ECO:0000256" key="7">
    <source>
        <dbReference type="ARBA" id="ARBA00023012"/>
    </source>
</evidence>
<keyword evidence="11" id="KW-1185">Reference proteome</keyword>